<protein>
    <submittedName>
        <fullName evidence="2">Uncharacterized protein</fullName>
    </submittedName>
</protein>
<dbReference type="OrthoDB" id="411403at2759"/>
<evidence type="ECO:0000313" key="3">
    <source>
        <dbReference type="Proteomes" id="UP000654075"/>
    </source>
</evidence>
<proteinExistence type="predicted"/>
<feature type="non-terminal residue" evidence="2">
    <location>
        <position position="1"/>
    </location>
</feature>
<evidence type="ECO:0000256" key="1">
    <source>
        <dbReference type="SAM" id="MobiDB-lite"/>
    </source>
</evidence>
<keyword evidence="3" id="KW-1185">Reference proteome</keyword>
<dbReference type="AlphaFoldDB" id="A0A813H1F6"/>
<feature type="non-terminal residue" evidence="2">
    <location>
        <position position="99"/>
    </location>
</feature>
<reference evidence="2" key="1">
    <citation type="submission" date="2021-02" db="EMBL/GenBank/DDBJ databases">
        <authorList>
            <person name="Dougan E. K."/>
            <person name="Rhodes N."/>
            <person name="Thang M."/>
            <person name="Chan C."/>
        </authorList>
    </citation>
    <scope>NUCLEOTIDE SEQUENCE</scope>
</reference>
<dbReference type="Proteomes" id="UP000654075">
    <property type="component" value="Unassembled WGS sequence"/>
</dbReference>
<feature type="region of interest" description="Disordered" evidence="1">
    <location>
        <begin position="12"/>
        <end position="37"/>
    </location>
</feature>
<comment type="caution">
    <text evidence="2">The sequence shown here is derived from an EMBL/GenBank/DDBJ whole genome shotgun (WGS) entry which is preliminary data.</text>
</comment>
<sequence>VTALGKPNVAWVTDTIPPQPPASGHRWPSPAMPSMHTKGEVRTEDDLLYQRSLPSFPDDKTGRPMLRPSDSEGLLSYLTVPYLRQPLLLSFFTSNDRSN</sequence>
<dbReference type="EMBL" id="CAJNNV010030142">
    <property type="protein sequence ID" value="CAE8631491.1"/>
    <property type="molecule type" value="Genomic_DNA"/>
</dbReference>
<accession>A0A813H1F6</accession>
<evidence type="ECO:0000313" key="2">
    <source>
        <dbReference type="EMBL" id="CAE8631491.1"/>
    </source>
</evidence>
<gene>
    <name evidence="2" type="ORF">PGLA1383_LOCUS47594</name>
</gene>
<name>A0A813H1F6_POLGL</name>
<organism evidence="2 3">
    <name type="scientific">Polarella glacialis</name>
    <name type="common">Dinoflagellate</name>
    <dbReference type="NCBI Taxonomy" id="89957"/>
    <lineage>
        <taxon>Eukaryota</taxon>
        <taxon>Sar</taxon>
        <taxon>Alveolata</taxon>
        <taxon>Dinophyceae</taxon>
        <taxon>Suessiales</taxon>
        <taxon>Suessiaceae</taxon>
        <taxon>Polarella</taxon>
    </lineage>
</organism>